<evidence type="ECO:0000313" key="4">
    <source>
        <dbReference type="Proteomes" id="UP000188929"/>
    </source>
</evidence>
<comment type="caution">
    <text evidence="3">The sequence shown here is derived from an EMBL/GenBank/DDBJ whole genome shotgun (WGS) entry which is preliminary data.</text>
</comment>
<feature type="region of interest" description="Disordered" evidence="1">
    <location>
        <begin position="127"/>
        <end position="169"/>
    </location>
</feature>
<evidence type="ECO:0000256" key="1">
    <source>
        <dbReference type="SAM" id="MobiDB-lite"/>
    </source>
</evidence>
<keyword evidence="4" id="KW-1185">Reference proteome</keyword>
<dbReference type="GO" id="GO:0003677">
    <property type="term" value="F:DNA binding"/>
    <property type="evidence" value="ECO:0007669"/>
    <property type="project" value="InterPro"/>
</dbReference>
<evidence type="ECO:0000259" key="2">
    <source>
        <dbReference type="PROSITE" id="PS50943"/>
    </source>
</evidence>
<dbReference type="EMBL" id="MOMC01000034">
    <property type="protein sequence ID" value="ONH29158.1"/>
    <property type="molecule type" value="Genomic_DNA"/>
</dbReference>
<dbReference type="InterPro" id="IPR001387">
    <property type="entry name" value="Cro/C1-type_HTH"/>
</dbReference>
<gene>
    <name evidence="3" type="ORF">BL253_17245</name>
</gene>
<dbReference type="Gene3D" id="1.10.260.40">
    <property type="entry name" value="lambda repressor-like DNA-binding domains"/>
    <property type="match status" value="1"/>
</dbReference>
<dbReference type="CDD" id="cd00093">
    <property type="entry name" value="HTH_XRE"/>
    <property type="match status" value="1"/>
</dbReference>
<dbReference type="InterPro" id="IPR010982">
    <property type="entry name" value="Lambda_DNA-bd_dom_sf"/>
</dbReference>
<name>A0A1V2I9N7_9ACTN</name>
<dbReference type="PROSITE" id="PS50943">
    <property type="entry name" value="HTH_CROC1"/>
    <property type="match status" value="1"/>
</dbReference>
<dbReference type="Proteomes" id="UP000188929">
    <property type="component" value="Unassembled WGS sequence"/>
</dbReference>
<sequence length="580" mass="61955">MAPSVHHGWDPDRLRRYRERHGLTLDQVADAIRNLALAGFTPPNATFQTVGRHERGESYPGPRYQRAYCELYGASEVALGFRAPLPSEMAATGRPAPRGAASARRPRLSGLTDLDRLAQLADMADLADLADPPPGSPDRAGDPPGSRDAADPARGSRPSPDEPSARRRARGRAVFAWAVTARSEPARGGAAARANVAGRAAARAALATRLSTMVTPPASLDGYEYDALTALGPAADVDLGTGAPLGVQEAAARALTSTRLRDAASRAARAADAPLADALSVILAAQREVEDTIGSAPLLGPVTAQLGALMPLVFEARGPARQAMVDVAAQWAQFAGWLHANTGATAQARVWLDRAAEWAAESDNQSLTANILSYKGHLAWEARAVGPLIGLSQAAQRVPDVYPGQHAYDAGQEARGHAMAGDAQATDRKLGEARELWRRASEHPDGPPPWSYYFSPAFARLQEGLAHRYLARVDPRRARQAAGDLSAGLAGLPEDMRRAEWAAEYVYHLAVAHIHTDEAEQACANTLDAAVIARATGSRRVMNQVRNLRDRVAERWPTLTAVTDLTDQLHDPERPARPEA</sequence>
<feature type="region of interest" description="Disordered" evidence="1">
    <location>
        <begin position="90"/>
        <end position="110"/>
    </location>
</feature>
<dbReference type="SUPFAM" id="SSF47413">
    <property type="entry name" value="lambda repressor-like DNA-binding domains"/>
    <property type="match status" value="1"/>
</dbReference>
<dbReference type="STRING" id="1834516.BL253_17245"/>
<dbReference type="Pfam" id="PF13560">
    <property type="entry name" value="HTH_31"/>
    <property type="match status" value="1"/>
</dbReference>
<feature type="domain" description="HTH cro/C1-type" evidence="2">
    <location>
        <begin position="14"/>
        <end position="79"/>
    </location>
</feature>
<reference evidence="4" key="1">
    <citation type="submission" date="2016-10" db="EMBL/GenBank/DDBJ databases">
        <title>Frankia sp. NRRL B-16386 Genome sequencing.</title>
        <authorList>
            <person name="Ghodhbane-Gtari F."/>
            <person name="Swanson E."/>
            <person name="Gueddou A."/>
            <person name="Hezbri K."/>
            <person name="Ktari K."/>
            <person name="Nouioui I."/>
            <person name="Morris K."/>
            <person name="Simpson S."/>
            <person name="Abebe-Akele F."/>
            <person name="Thomas K."/>
            <person name="Gtari M."/>
            <person name="Tisa L.S."/>
        </authorList>
    </citation>
    <scope>NUCLEOTIDE SEQUENCE [LARGE SCALE GENOMIC DNA]</scope>
    <source>
        <strain evidence="4">NRRL B-16386</strain>
    </source>
</reference>
<dbReference type="SMART" id="SM00530">
    <property type="entry name" value="HTH_XRE"/>
    <property type="match status" value="1"/>
</dbReference>
<proteinExistence type="predicted"/>
<dbReference type="AlphaFoldDB" id="A0A1V2I9N7"/>
<dbReference type="RefSeq" id="WP_076818190.1">
    <property type="nucleotide sequence ID" value="NZ_MOMC01000034.1"/>
</dbReference>
<accession>A0A1V2I9N7</accession>
<evidence type="ECO:0000313" key="3">
    <source>
        <dbReference type="EMBL" id="ONH29158.1"/>
    </source>
</evidence>
<organism evidence="3 4">
    <name type="scientific">Pseudofrankia asymbiotica</name>
    <dbReference type="NCBI Taxonomy" id="1834516"/>
    <lineage>
        <taxon>Bacteria</taxon>
        <taxon>Bacillati</taxon>
        <taxon>Actinomycetota</taxon>
        <taxon>Actinomycetes</taxon>
        <taxon>Frankiales</taxon>
        <taxon>Frankiaceae</taxon>
        <taxon>Pseudofrankia</taxon>
    </lineage>
</organism>
<dbReference type="OrthoDB" id="4074704at2"/>
<protein>
    <recommendedName>
        <fullName evidence="2">HTH cro/C1-type domain-containing protein</fullName>
    </recommendedName>
</protein>